<protein>
    <submittedName>
        <fullName evidence="1">Uncharacterized protein</fullName>
    </submittedName>
</protein>
<reference evidence="1" key="1">
    <citation type="submission" date="2018-05" db="EMBL/GenBank/DDBJ databases">
        <authorList>
            <person name="Lanie J.A."/>
            <person name="Ng W.-L."/>
            <person name="Kazmierczak K.M."/>
            <person name="Andrzejewski T.M."/>
            <person name="Davidsen T.M."/>
            <person name="Wayne K.J."/>
            <person name="Tettelin H."/>
            <person name="Glass J.I."/>
            <person name="Rusch D."/>
            <person name="Podicherti R."/>
            <person name="Tsui H.-C.T."/>
            <person name="Winkler M.E."/>
        </authorList>
    </citation>
    <scope>NUCLEOTIDE SEQUENCE</scope>
</reference>
<organism evidence="1">
    <name type="scientific">marine metagenome</name>
    <dbReference type="NCBI Taxonomy" id="408172"/>
    <lineage>
        <taxon>unclassified sequences</taxon>
        <taxon>metagenomes</taxon>
        <taxon>ecological metagenomes</taxon>
    </lineage>
</organism>
<dbReference type="SUPFAM" id="SSF53756">
    <property type="entry name" value="UDP-Glycosyltransferase/glycogen phosphorylase"/>
    <property type="match status" value="1"/>
</dbReference>
<sequence length="341" mass="40611">HLPEHTLNIKNILYNTSSHNPPVIGYCHWFDIKDVVVSAMHALNYNLMGILEMKRCYLNTQAQKDLILEEAGKILSIWNCKKLDEILTVQHPGIKKEDIVEEPLKETEKKIVFNHRPATYKDFDNFIKTMDELWKQRQDFKVWIPLLETSNRPYINVDKYDKKDYYNELRKCRVGYSPKQEYGGWSVATTDGIMNGTPYIMYDAPYYKELNPTADFFKTNEEAIKLLNLYLDDHYQRNEQAIIGLKHLRENLIYQNEMQQMLDYFDKIVSEEKCITDRSKRFKEMIEIIKREGTVSKCKLTEWMNNDRPYGIALNPYRRALLKHPNIYDSNDVEPHYIWKT</sequence>
<name>A0A382JQ06_9ZZZZ</name>
<proteinExistence type="predicted"/>
<dbReference type="AlphaFoldDB" id="A0A382JQ06"/>
<feature type="non-terminal residue" evidence="1">
    <location>
        <position position="1"/>
    </location>
</feature>
<accession>A0A382JQ06</accession>
<gene>
    <name evidence="1" type="ORF">METZ01_LOCUS266137</name>
</gene>
<evidence type="ECO:0000313" key="1">
    <source>
        <dbReference type="EMBL" id="SVC13283.1"/>
    </source>
</evidence>
<dbReference type="EMBL" id="UINC01075269">
    <property type="protein sequence ID" value="SVC13283.1"/>
    <property type="molecule type" value="Genomic_DNA"/>
</dbReference>